<reference evidence="10 11" key="1">
    <citation type="submission" date="2019-10" db="EMBL/GenBank/DDBJ databases">
        <title>Muricauda olearia CL-SS4 JCM15563 genome.</title>
        <authorList>
            <person name="Liu L."/>
        </authorList>
    </citation>
    <scope>NUCLEOTIDE SEQUENCE [LARGE SCALE GENOMIC DNA]</scope>
    <source>
        <strain evidence="10 11">CL-SS4</strain>
    </source>
</reference>
<accession>A0A6I1E2M0</accession>
<evidence type="ECO:0000313" key="11">
    <source>
        <dbReference type="Proteomes" id="UP000429785"/>
    </source>
</evidence>
<organism evidence="10 11">
    <name type="scientific">Flagellimonas olearia</name>
    <dbReference type="NCBI Taxonomy" id="552546"/>
    <lineage>
        <taxon>Bacteria</taxon>
        <taxon>Pseudomonadati</taxon>
        <taxon>Bacteroidota</taxon>
        <taxon>Flavobacteriia</taxon>
        <taxon>Flavobacteriales</taxon>
        <taxon>Flavobacteriaceae</taxon>
        <taxon>Flagellimonas</taxon>
    </lineage>
</organism>
<proteinExistence type="inferred from homology"/>
<keyword evidence="8" id="KW-0472">Membrane</keyword>
<evidence type="ECO:0000256" key="6">
    <source>
        <dbReference type="PROSITE-ProRule" id="PRU00339"/>
    </source>
</evidence>
<evidence type="ECO:0000256" key="5">
    <source>
        <dbReference type="ARBA" id="ARBA00038253"/>
    </source>
</evidence>
<dbReference type="Proteomes" id="UP000429785">
    <property type="component" value="Unassembled WGS sequence"/>
</dbReference>
<dbReference type="InterPro" id="IPR018060">
    <property type="entry name" value="HTH_AraC"/>
</dbReference>
<dbReference type="PROSITE" id="PS50293">
    <property type="entry name" value="TPR_REGION"/>
    <property type="match status" value="1"/>
</dbReference>
<evidence type="ECO:0000256" key="1">
    <source>
        <dbReference type="ARBA" id="ARBA00004496"/>
    </source>
</evidence>
<dbReference type="Gene3D" id="1.25.40.10">
    <property type="entry name" value="Tetratricopeptide repeat domain"/>
    <property type="match status" value="2"/>
</dbReference>
<dbReference type="SUPFAM" id="SSF48452">
    <property type="entry name" value="TPR-like"/>
    <property type="match status" value="2"/>
</dbReference>
<dbReference type="PROSITE" id="PS50005">
    <property type="entry name" value="TPR"/>
    <property type="match status" value="1"/>
</dbReference>
<dbReference type="AlphaFoldDB" id="A0A6I1E2M0"/>
<keyword evidence="8" id="KW-1133">Transmembrane helix</keyword>
<dbReference type="PANTHER" id="PTHR46630">
    <property type="entry name" value="TETRATRICOPEPTIDE REPEAT PROTEIN 29"/>
    <property type="match status" value="1"/>
</dbReference>
<keyword evidence="7" id="KW-0175">Coiled coil</keyword>
<keyword evidence="3" id="KW-0677">Repeat</keyword>
<dbReference type="GO" id="GO:0043565">
    <property type="term" value="F:sequence-specific DNA binding"/>
    <property type="evidence" value="ECO:0007669"/>
    <property type="project" value="InterPro"/>
</dbReference>
<dbReference type="EMBL" id="WELG01000001">
    <property type="protein sequence ID" value="KAB7530201.1"/>
    <property type="molecule type" value="Genomic_DNA"/>
</dbReference>
<comment type="similarity">
    <text evidence="5">Belongs to the Rap family.</text>
</comment>
<protein>
    <submittedName>
        <fullName evidence="10">Tetratricopeptide repeat protein</fullName>
    </submittedName>
</protein>
<dbReference type="GO" id="GO:0003700">
    <property type="term" value="F:DNA-binding transcription factor activity"/>
    <property type="evidence" value="ECO:0007669"/>
    <property type="project" value="InterPro"/>
</dbReference>
<evidence type="ECO:0000259" key="9">
    <source>
        <dbReference type="PROSITE" id="PS01124"/>
    </source>
</evidence>
<evidence type="ECO:0000256" key="7">
    <source>
        <dbReference type="SAM" id="Coils"/>
    </source>
</evidence>
<sequence length="639" mass="74857">MNEYLNHQNTQMHHLYPRSNTFFLYFFFMYFSVKGYPQKTYNDSINTYFGQIEELLKKSKDHKEDFLDIGFLLDKQERVSGTEKVCTLLKLYSAYAYKSLENARSYNQKALQLSENIGYVKGELSAKFNEAYLLFVNGQFNEAMLLAENVSRKATFENYPEVHADTHALISYIHTERGEYDMALETGLRLLDIAEKSQNEYLFMRASAALSHYYLRMENYRMALSYCLKGLHYVIRLKKIQFIFPKIDEIGRMTAKLEGAEKALEVYSFYLDVEKKIASPGSYIQSIVYMNIADIYISTNQYEKAQEYLTQALELNYQNNYRFRIPRALILQAELFLKTGDTTNALLHYEKSIDAAEDINAFDVVKTSSAILANLYEKTNQLSKAYEYNTLHKAIRDSLFSNEKEQKIVILETRRKIKEVTQKQKILELENETQKARYNTIIIVLVFILLIGSFGAYAYFKVRNKNRLLYRKTIELAQVQVSMRQKLQQLETKETKVSEIDPSEDDRRLKTSKTLDDTITGIILKRLDTLEQERFFLDHSCSLREVAKQLKTNPKYLSQVVNQEKRMSFSNYINELRIGYLLTFLLEDPDFKYNKLSYIATCVGYNNLNTFNTAFKKRQGILPSFFINELIQESKPKKV</sequence>
<dbReference type="PROSITE" id="PS01124">
    <property type="entry name" value="HTH_ARAC_FAMILY_2"/>
    <property type="match status" value="1"/>
</dbReference>
<feature type="repeat" description="TPR" evidence="6">
    <location>
        <begin position="286"/>
        <end position="319"/>
    </location>
</feature>
<comment type="caution">
    <text evidence="10">The sequence shown here is derived from an EMBL/GenBank/DDBJ whole genome shotgun (WGS) entry which is preliminary data.</text>
</comment>
<evidence type="ECO:0000256" key="4">
    <source>
        <dbReference type="ARBA" id="ARBA00022803"/>
    </source>
</evidence>
<gene>
    <name evidence="10" type="ORF">F8C76_01445</name>
</gene>
<evidence type="ECO:0000313" key="10">
    <source>
        <dbReference type="EMBL" id="KAB7530201.1"/>
    </source>
</evidence>
<evidence type="ECO:0000256" key="8">
    <source>
        <dbReference type="SAM" id="Phobius"/>
    </source>
</evidence>
<comment type="subcellular location">
    <subcellularLocation>
        <location evidence="1">Cytoplasm</location>
    </subcellularLocation>
</comment>
<dbReference type="PANTHER" id="PTHR46630:SF1">
    <property type="entry name" value="TETRATRICOPEPTIDE REPEAT PROTEIN 29"/>
    <property type="match status" value="1"/>
</dbReference>
<evidence type="ECO:0000256" key="3">
    <source>
        <dbReference type="ARBA" id="ARBA00022737"/>
    </source>
</evidence>
<dbReference type="SMART" id="SM00342">
    <property type="entry name" value="HTH_ARAC"/>
    <property type="match status" value="1"/>
</dbReference>
<dbReference type="OrthoDB" id="5295174at2"/>
<dbReference type="GO" id="GO:0005737">
    <property type="term" value="C:cytoplasm"/>
    <property type="evidence" value="ECO:0007669"/>
    <property type="project" value="UniProtKB-SubCell"/>
</dbReference>
<feature type="coiled-coil region" evidence="7">
    <location>
        <begin position="410"/>
        <end position="437"/>
    </location>
</feature>
<keyword evidence="8" id="KW-0812">Transmembrane</keyword>
<dbReference type="SMART" id="SM00028">
    <property type="entry name" value="TPR"/>
    <property type="match status" value="4"/>
</dbReference>
<dbReference type="Pfam" id="PF12833">
    <property type="entry name" value="HTH_18"/>
    <property type="match status" value="1"/>
</dbReference>
<dbReference type="Pfam" id="PF13181">
    <property type="entry name" value="TPR_8"/>
    <property type="match status" value="1"/>
</dbReference>
<evidence type="ECO:0000256" key="2">
    <source>
        <dbReference type="ARBA" id="ARBA00022490"/>
    </source>
</evidence>
<feature type="domain" description="HTH araC/xylS-type" evidence="9">
    <location>
        <begin position="517"/>
        <end position="629"/>
    </location>
</feature>
<dbReference type="Gene3D" id="1.10.10.60">
    <property type="entry name" value="Homeodomain-like"/>
    <property type="match status" value="2"/>
</dbReference>
<keyword evidence="2" id="KW-0963">Cytoplasm</keyword>
<name>A0A6I1E2M0_9FLAO</name>
<dbReference type="InterPro" id="IPR011990">
    <property type="entry name" value="TPR-like_helical_dom_sf"/>
</dbReference>
<feature type="transmembrane region" description="Helical" evidence="8">
    <location>
        <begin position="441"/>
        <end position="460"/>
    </location>
</feature>
<dbReference type="InterPro" id="IPR051476">
    <property type="entry name" value="Bac_ResReg_Asp_Phosphatase"/>
</dbReference>
<dbReference type="RefSeq" id="WP_152130134.1">
    <property type="nucleotide sequence ID" value="NZ_WELG01000001.1"/>
</dbReference>
<keyword evidence="4 6" id="KW-0802">TPR repeat</keyword>
<dbReference type="InterPro" id="IPR019734">
    <property type="entry name" value="TPR_rpt"/>
</dbReference>